<sequence>MRKIIYGALGLVLIGVIVLIMELNTSDIEAFTFSSVDVHETRDVSAEGIRNILIDSPAVDVNVQPTSDDKIEAVFSGKVGKKSKDLYKLDFDKDGDTVKISMEKENKFQFMMFNFTRVSLNIKVPEKVYHSIKLNAASGDMAVDEVEAKKLTIETKSGDIEVSDVRTEDTLSLTTSSGDIAANNNHSKRMEMETSSGDITTKDNVAKGSDLLASSGDIISDNQALEDSKIHTSSGDISVEMDELKGNIELKASSGDIDVNFTKAPTSLTLDYKSSSGEGTAHIDDMKYSEKSEHRMIGEIGDGHVKLTARTSSGDFQLK</sequence>
<dbReference type="Gene3D" id="2.160.20.120">
    <property type="match status" value="1"/>
</dbReference>
<protein>
    <submittedName>
        <fullName evidence="2">DUF4097 family beta strand repeat-containing protein</fullName>
    </submittedName>
</protein>
<dbReference type="RefSeq" id="WP_338450089.1">
    <property type="nucleotide sequence ID" value="NZ_CP137640.1"/>
</dbReference>
<name>A0ABZ2CBK7_9BACI</name>
<dbReference type="PANTHER" id="PTHR34094">
    <property type="match status" value="1"/>
</dbReference>
<dbReference type="PANTHER" id="PTHR34094:SF1">
    <property type="entry name" value="PROTEIN FAM185A"/>
    <property type="match status" value="1"/>
</dbReference>
<evidence type="ECO:0000259" key="1">
    <source>
        <dbReference type="Pfam" id="PF13349"/>
    </source>
</evidence>
<feature type="domain" description="DUF4097" evidence="1">
    <location>
        <begin position="49"/>
        <end position="318"/>
    </location>
</feature>
<dbReference type="InterPro" id="IPR025164">
    <property type="entry name" value="Toastrack_DUF4097"/>
</dbReference>
<reference evidence="2 3" key="1">
    <citation type="submission" date="2023-10" db="EMBL/GenBank/DDBJ databases">
        <title>Niallia locisalis sp.nov. isolated from a salt pond sample.</title>
        <authorList>
            <person name="Li X.-J."/>
            <person name="Dong L."/>
        </authorList>
    </citation>
    <scope>NUCLEOTIDE SEQUENCE [LARGE SCALE GENOMIC DNA]</scope>
    <source>
        <strain evidence="2 3">DSM 29761</strain>
    </source>
</reference>
<keyword evidence="3" id="KW-1185">Reference proteome</keyword>
<proteinExistence type="predicted"/>
<organism evidence="2 3">
    <name type="scientific">Niallia oryzisoli</name>
    <dbReference type="NCBI Taxonomy" id="1737571"/>
    <lineage>
        <taxon>Bacteria</taxon>
        <taxon>Bacillati</taxon>
        <taxon>Bacillota</taxon>
        <taxon>Bacilli</taxon>
        <taxon>Bacillales</taxon>
        <taxon>Bacillaceae</taxon>
        <taxon>Niallia</taxon>
    </lineage>
</organism>
<gene>
    <name evidence="2" type="ORF">R4Z09_28810</name>
</gene>
<evidence type="ECO:0000313" key="3">
    <source>
        <dbReference type="Proteomes" id="UP001357223"/>
    </source>
</evidence>
<dbReference type="Pfam" id="PF13349">
    <property type="entry name" value="DUF4097"/>
    <property type="match status" value="1"/>
</dbReference>
<dbReference type="Proteomes" id="UP001357223">
    <property type="component" value="Chromosome"/>
</dbReference>
<accession>A0ABZ2CBK7</accession>
<dbReference type="EMBL" id="CP137640">
    <property type="protein sequence ID" value="WVX81159.1"/>
    <property type="molecule type" value="Genomic_DNA"/>
</dbReference>
<evidence type="ECO:0000313" key="2">
    <source>
        <dbReference type="EMBL" id="WVX81159.1"/>
    </source>
</evidence>